<name>A0ABY7HS08_9GAMM</name>
<sequence length="335" mass="39353">MDELWNELSVKLNGYITTLKKTNPNGKYNNNFPRKNKISSTNEAQINIIFEQSEKILNLRGNDNVLGLNLHQDDKVDLLKHFLADLEQFSTENGLYLGGNQIFTYGQSRIAEHALFHLAASPVFPNTYRTIEQHAGKVFDVYSIPFKIRVSLENKIKSIIGFESIDVVKLNGDNVKSYDFPFTYILNELIYLKCLDLPCSLENIKNIYQWSCNFCHTGEKEPIWLSLKALEIISPLFIFKYQKEYEISVMELWHRYVFSEEYMLGKLSRYKGFVNPIYHLKKGWSINKLQSCLNKPIDVKRKYKRKDAKEVLFNLSETQLSEVSYYFCDRTREYY</sequence>
<organism evidence="1 2">
    <name type="scientific">Rouxiella chamberiensis</name>
    <dbReference type="NCBI Taxonomy" id="1513468"/>
    <lineage>
        <taxon>Bacteria</taxon>
        <taxon>Pseudomonadati</taxon>
        <taxon>Pseudomonadota</taxon>
        <taxon>Gammaproteobacteria</taxon>
        <taxon>Enterobacterales</taxon>
        <taxon>Yersiniaceae</taxon>
        <taxon>Rouxiella</taxon>
    </lineage>
</organism>
<protein>
    <submittedName>
        <fullName evidence="1">Uncharacterized protein</fullName>
    </submittedName>
</protein>
<evidence type="ECO:0000313" key="2">
    <source>
        <dbReference type="Proteomes" id="UP001164712"/>
    </source>
</evidence>
<dbReference type="EMBL" id="CP114058">
    <property type="protein sequence ID" value="WAT02173.1"/>
    <property type="molecule type" value="Genomic_DNA"/>
</dbReference>
<gene>
    <name evidence="1" type="ORF">O1V66_05800</name>
</gene>
<proteinExistence type="predicted"/>
<dbReference type="RefSeq" id="WP_045048074.1">
    <property type="nucleotide sequence ID" value="NZ_CP114058.1"/>
</dbReference>
<keyword evidence="2" id="KW-1185">Reference proteome</keyword>
<dbReference type="Proteomes" id="UP001164712">
    <property type="component" value="Chromosome"/>
</dbReference>
<evidence type="ECO:0000313" key="1">
    <source>
        <dbReference type="EMBL" id="WAT02173.1"/>
    </source>
</evidence>
<accession>A0ABY7HS08</accession>
<reference evidence="1" key="1">
    <citation type="submission" date="2022-12" db="EMBL/GenBank/DDBJ databases">
        <title>Complete genome sequence of an Australian strain of Rouxiella badensis DAR84756 and resolution of the R. badensis DSM100043 and R. chamberiensis DSM28324 genomes.</title>
        <authorList>
            <person name="Paul S."/>
            <person name="Anderson P.J."/>
            <person name="Maynard G."/>
            <person name="Dyall-Smith M."/>
            <person name="Kudinha T."/>
        </authorList>
    </citation>
    <scope>NUCLEOTIDE SEQUENCE</scope>
    <source>
        <strain evidence="1">DSM 28324</strain>
    </source>
</reference>